<dbReference type="CDD" id="cd00202">
    <property type="entry name" value="ZnF_GATA"/>
    <property type="match status" value="2"/>
</dbReference>
<sequence length="435" mass="47055">MSPPNESDDVSRISVPSVIDSFLASDKTPMSIQTLPHETAGFPHVLHTSESDKQHVSSADLLHVNPFDSPTQVCGMQEYNVYAGQDLLMQALGMSPSNFNHNDSVSSRTYHAQCSPMLLKPCPGEDDKLQSVNVPESAADLPREIREAASTSATTIPAPSSNTTSSEEAPICSNCGTDNTPLWRRNHNMLLLCNACGLYLKIHKTHRPLLLRKRQQLNSTRASQSQDPCSGPSSGCTNCGTKVTPLWRKGISGAVLCNACGLYLKLHQSNRPVRYRADVIRKRSRYDNRGRISQSEITSPSTPGAAPILPFLSAHLFDPETTPTGSQWNSSSKTPDETHTGDSSMTPNPCGNVASVRRVLQLSDEPFSSPASITCCASSGACTGPVLFNDYQLDDDSVHQVSNSVSGVHTDVDSTLPSILPDVEKHSIWPVFPAM</sequence>
<dbReference type="AlphaFoldDB" id="A8PRN4"/>
<dbReference type="STRING" id="425265.A8PRN4"/>
<dbReference type="PANTHER" id="PTHR10071">
    <property type="entry name" value="TRANSCRIPTION FACTOR GATA FAMILY MEMBER"/>
    <property type="match status" value="1"/>
</dbReference>
<reference evidence="9 10" key="1">
    <citation type="journal article" date="2007" name="Proc. Natl. Acad. Sci. U.S.A.">
        <title>Dandruff-associated Malassezia genomes reveal convergent and divergent virulence traits shared with plant and human fungal pathogens.</title>
        <authorList>
            <person name="Xu J."/>
            <person name="Saunders C.W."/>
            <person name="Hu P."/>
            <person name="Grant R.A."/>
            <person name="Boekhout T."/>
            <person name="Kuramae E.E."/>
            <person name="Kronstad J.W."/>
            <person name="Deangelis Y.M."/>
            <person name="Reeder N.L."/>
            <person name="Johnstone K.R."/>
            <person name="Leland M."/>
            <person name="Fieno A.M."/>
            <person name="Begley W.M."/>
            <person name="Sun Y."/>
            <person name="Lacey M.P."/>
            <person name="Chaudhary T."/>
            <person name="Keough T."/>
            <person name="Chu L."/>
            <person name="Sears R."/>
            <person name="Yuan B."/>
            <person name="Dawson T.L.Jr."/>
        </authorList>
    </citation>
    <scope>NUCLEOTIDE SEQUENCE [LARGE SCALE GENOMIC DNA]</scope>
    <source>
        <strain evidence="10">ATCC MYA-4612 / CBS 7966</strain>
    </source>
</reference>
<gene>
    <name evidence="9" type="ORF">MGL_0091</name>
</gene>
<evidence type="ECO:0000256" key="5">
    <source>
        <dbReference type="ARBA" id="ARBA00023242"/>
    </source>
</evidence>
<dbReference type="InterPro" id="IPR000679">
    <property type="entry name" value="Znf_GATA"/>
</dbReference>
<protein>
    <recommendedName>
        <fullName evidence="8">GATA-type domain-containing protein</fullName>
    </recommendedName>
</protein>
<dbReference type="OMA" id="KIHKTHR"/>
<evidence type="ECO:0000256" key="6">
    <source>
        <dbReference type="PROSITE-ProRule" id="PRU00094"/>
    </source>
</evidence>
<dbReference type="PRINTS" id="PR00619">
    <property type="entry name" value="GATAZNFINGER"/>
</dbReference>
<dbReference type="PANTHER" id="PTHR10071:SF281">
    <property type="entry name" value="BOX A-BINDING FACTOR-RELATED"/>
    <property type="match status" value="1"/>
</dbReference>
<proteinExistence type="predicted"/>
<comment type="subcellular location">
    <subcellularLocation>
        <location evidence="1">Nucleus</location>
    </subcellularLocation>
</comment>
<dbReference type="PROSITE" id="PS50114">
    <property type="entry name" value="GATA_ZN_FINGER_2"/>
    <property type="match status" value="2"/>
</dbReference>
<keyword evidence="10" id="KW-1185">Reference proteome</keyword>
<dbReference type="KEGG" id="mgl:MGL_0091"/>
<feature type="region of interest" description="Disordered" evidence="7">
    <location>
        <begin position="320"/>
        <end position="350"/>
    </location>
</feature>
<feature type="compositionally biased region" description="Low complexity" evidence="7">
    <location>
        <begin position="149"/>
        <end position="166"/>
    </location>
</feature>
<keyword evidence="4" id="KW-0862">Zinc</keyword>
<keyword evidence="5" id="KW-0539">Nucleus</keyword>
<dbReference type="Pfam" id="PF00320">
    <property type="entry name" value="GATA"/>
    <property type="match status" value="2"/>
</dbReference>
<feature type="compositionally biased region" description="Polar residues" evidence="7">
    <location>
        <begin position="291"/>
        <end position="302"/>
    </location>
</feature>
<dbReference type="GO" id="GO:0045944">
    <property type="term" value="P:positive regulation of transcription by RNA polymerase II"/>
    <property type="evidence" value="ECO:0007669"/>
    <property type="project" value="TreeGrafter"/>
</dbReference>
<dbReference type="InterPro" id="IPR013088">
    <property type="entry name" value="Znf_NHR/GATA"/>
</dbReference>
<dbReference type="GO" id="GO:0005634">
    <property type="term" value="C:nucleus"/>
    <property type="evidence" value="ECO:0007669"/>
    <property type="project" value="UniProtKB-SubCell"/>
</dbReference>
<feature type="region of interest" description="Disordered" evidence="7">
    <location>
        <begin position="286"/>
        <end position="305"/>
    </location>
</feature>
<feature type="domain" description="GATA-type" evidence="8">
    <location>
        <begin position="230"/>
        <end position="283"/>
    </location>
</feature>
<evidence type="ECO:0000256" key="3">
    <source>
        <dbReference type="ARBA" id="ARBA00022771"/>
    </source>
</evidence>
<dbReference type="PROSITE" id="PS00344">
    <property type="entry name" value="GATA_ZN_FINGER_1"/>
    <property type="match status" value="1"/>
</dbReference>
<feature type="region of interest" description="Disordered" evidence="7">
    <location>
        <begin position="149"/>
        <end position="170"/>
    </location>
</feature>
<keyword evidence="3 6" id="KW-0863">Zinc-finger</keyword>
<evidence type="ECO:0000256" key="1">
    <source>
        <dbReference type="ARBA" id="ARBA00004123"/>
    </source>
</evidence>
<evidence type="ECO:0000313" key="9">
    <source>
        <dbReference type="EMBL" id="EDP45102.1"/>
    </source>
</evidence>
<dbReference type="InterPro" id="IPR039355">
    <property type="entry name" value="Transcription_factor_GATA"/>
</dbReference>
<dbReference type="GeneID" id="5856622"/>
<dbReference type="GO" id="GO:0008270">
    <property type="term" value="F:zinc ion binding"/>
    <property type="evidence" value="ECO:0007669"/>
    <property type="project" value="UniProtKB-KW"/>
</dbReference>
<evidence type="ECO:0000256" key="4">
    <source>
        <dbReference type="ARBA" id="ARBA00022833"/>
    </source>
</evidence>
<feature type="compositionally biased region" description="Polar residues" evidence="7">
    <location>
        <begin position="321"/>
        <end position="333"/>
    </location>
</feature>
<name>A8PRN4_MALGO</name>
<dbReference type="SMART" id="SM00401">
    <property type="entry name" value="ZnF_GATA"/>
    <property type="match status" value="2"/>
</dbReference>
<evidence type="ECO:0000256" key="2">
    <source>
        <dbReference type="ARBA" id="ARBA00022723"/>
    </source>
</evidence>
<evidence type="ECO:0000256" key="7">
    <source>
        <dbReference type="SAM" id="MobiDB-lite"/>
    </source>
</evidence>
<dbReference type="Gene3D" id="3.30.50.10">
    <property type="entry name" value="Erythroid Transcription Factor GATA-1, subunit A"/>
    <property type="match status" value="2"/>
</dbReference>
<dbReference type="Proteomes" id="UP000008837">
    <property type="component" value="Unassembled WGS sequence"/>
</dbReference>
<organism evidence="9 10">
    <name type="scientific">Malassezia globosa (strain ATCC MYA-4612 / CBS 7966)</name>
    <name type="common">Dandruff-associated fungus</name>
    <dbReference type="NCBI Taxonomy" id="425265"/>
    <lineage>
        <taxon>Eukaryota</taxon>
        <taxon>Fungi</taxon>
        <taxon>Dikarya</taxon>
        <taxon>Basidiomycota</taxon>
        <taxon>Ustilaginomycotina</taxon>
        <taxon>Malasseziomycetes</taxon>
        <taxon>Malasseziales</taxon>
        <taxon>Malasseziaceae</taxon>
        <taxon>Malassezia</taxon>
    </lineage>
</organism>
<feature type="domain" description="GATA-type" evidence="8">
    <location>
        <begin position="166"/>
        <end position="221"/>
    </location>
</feature>
<accession>A8PRN4</accession>
<dbReference type="SUPFAM" id="SSF57716">
    <property type="entry name" value="Glucocorticoid receptor-like (DNA-binding domain)"/>
    <property type="match status" value="2"/>
</dbReference>
<keyword evidence="2" id="KW-0479">Metal-binding</keyword>
<dbReference type="GO" id="GO:0000981">
    <property type="term" value="F:DNA-binding transcription factor activity, RNA polymerase II-specific"/>
    <property type="evidence" value="ECO:0007669"/>
    <property type="project" value="TreeGrafter"/>
</dbReference>
<dbReference type="GO" id="GO:0000122">
    <property type="term" value="P:negative regulation of transcription by RNA polymerase II"/>
    <property type="evidence" value="ECO:0007669"/>
    <property type="project" value="TreeGrafter"/>
</dbReference>
<dbReference type="GO" id="GO:0000978">
    <property type="term" value="F:RNA polymerase II cis-regulatory region sequence-specific DNA binding"/>
    <property type="evidence" value="ECO:0007669"/>
    <property type="project" value="TreeGrafter"/>
</dbReference>
<dbReference type="VEuPathDB" id="FungiDB:MGL_0091"/>
<comment type="caution">
    <text evidence="9">The sequence shown here is derived from an EMBL/GenBank/DDBJ whole genome shotgun (WGS) entry which is preliminary data.</text>
</comment>
<feature type="region of interest" description="Disordered" evidence="7">
    <location>
        <begin position="216"/>
        <end position="235"/>
    </location>
</feature>
<evidence type="ECO:0000259" key="8">
    <source>
        <dbReference type="PROSITE" id="PS50114"/>
    </source>
</evidence>
<dbReference type="RefSeq" id="XP_001732316.1">
    <property type="nucleotide sequence ID" value="XM_001732264.1"/>
</dbReference>
<dbReference type="OrthoDB" id="515401at2759"/>
<evidence type="ECO:0000313" key="10">
    <source>
        <dbReference type="Proteomes" id="UP000008837"/>
    </source>
</evidence>
<dbReference type="EMBL" id="AAYY01000001">
    <property type="protein sequence ID" value="EDP45102.1"/>
    <property type="molecule type" value="Genomic_DNA"/>
</dbReference>
<dbReference type="InParanoid" id="A8PRN4"/>